<accession>A0ABU5F6M7</accession>
<keyword evidence="2" id="KW-1185">Reference proteome</keyword>
<name>A0ABU5F6M7_9BACT</name>
<dbReference type="EMBL" id="JAXBLV010000211">
    <property type="protein sequence ID" value="MDY3562382.1"/>
    <property type="molecule type" value="Genomic_DNA"/>
</dbReference>
<sequence length="88" mass="9332">MMEQQTEPLLTVRQAYLVMFEFLRCHYERGPTDDIGGLLGGLSLLTDGSPADSAVQSDFAGAVTSVLAAEAGACYRKADFKLGSRGSA</sequence>
<comment type="caution">
    <text evidence="1">The sequence shown here is derived from an EMBL/GenBank/DDBJ whole genome shotgun (WGS) entry which is preliminary data.</text>
</comment>
<protein>
    <submittedName>
        <fullName evidence="1">Uncharacterized protein</fullName>
    </submittedName>
</protein>
<evidence type="ECO:0000313" key="1">
    <source>
        <dbReference type="EMBL" id="MDY3562382.1"/>
    </source>
</evidence>
<reference evidence="2" key="1">
    <citation type="journal article" date="2023" name="Mar. Drugs">
        <title>Gemmata algarum, a Novel Planctomycete Isolated from an Algal Mat, Displays Antimicrobial Activity.</title>
        <authorList>
            <person name="Kumar G."/>
            <person name="Kallscheuer N."/>
            <person name="Kashif M."/>
            <person name="Ahamad S."/>
            <person name="Jagadeeshwari U."/>
            <person name="Pannikurungottu S."/>
            <person name="Haufschild T."/>
            <person name="Kabuu M."/>
            <person name="Sasikala C."/>
            <person name="Jogler C."/>
            <person name="Ramana C."/>
        </authorList>
    </citation>
    <scope>NUCLEOTIDE SEQUENCE [LARGE SCALE GENOMIC DNA]</scope>
    <source>
        <strain evidence="2">JC673</strain>
    </source>
</reference>
<dbReference type="Proteomes" id="UP001272242">
    <property type="component" value="Unassembled WGS sequence"/>
</dbReference>
<proteinExistence type="predicted"/>
<evidence type="ECO:0000313" key="2">
    <source>
        <dbReference type="Proteomes" id="UP001272242"/>
    </source>
</evidence>
<dbReference type="RefSeq" id="WP_320688691.1">
    <property type="nucleotide sequence ID" value="NZ_JAXBLV010000211.1"/>
</dbReference>
<gene>
    <name evidence="1" type="ORF">R5W23_003848</name>
</gene>
<organism evidence="1 2">
    <name type="scientific">Gemmata algarum</name>
    <dbReference type="NCBI Taxonomy" id="2975278"/>
    <lineage>
        <taxon>Bacteria</taxon>
        <taxon>Pseudomonadati</taxon>
        <taxon>Planctomycetota</taxon>
        <taxon>Planctomycetia</taxon>
        <taxon>Gemmatales</taxon>
        <taxon>Gemmataceae</taxon>
        <taxon>Gemmata</taxon>
    </lineage>
</organism>